<evidence type="ECO:0000259" key="2">
    <source>
        <dbReference type="Pfam" id="PF12804"/>
    </source>
</evidence>
<dbReference type="InterPro" id="IPR029044">
    <property type="entry name" value="Nucleotide-diphossugar_trans"/>
</dbReference>
<accession>A0ABT3BBR0</accession>
<dbReference type="EMBL" id="JALIEB010000003">
    <property type="protein sequence ID" value="MCV3271008.1"/>
    <property type="molecule type" value="Genomic_DNA"/>
</dbReference>
<organism evidence="3 4">
    <name type="scientific">Roseobacter sinensis</name>
    <dbReference type="NCBI Taxonomy" id="2931391"/>
    <lineage>
        <taxon>Bacteria</taxon>
        <taxon>Pseudomonadati</taxon>
        <taxon>Pseudomonadota</taxon>
        <taxon>Alphaproteobacteria</taxon>
        <taxon>Rhodobacterales</taxon>
        <taxon>Roseobacteraceae</taxon>
        <taxon>Roseobacter</taxon>
    </lineage>
</organism>
<keyword evidence="4" id="KW-1185">Reference proteome</keyword>
<dbReference type="SUPFAM" id="SSF53448">
    <property type="entry name" value="Nucleotide-diphospho-sugar transferases"/>
    <property type="match status" value="1"/>
</dbReference>
<dbReference type="Proteomes" id="UP001208690">
    <property type="component" value="Unassembled WGS sequence"/>
</dbReference>
<reference evidence="3 4" key="1">
    <citation type="submission" date="2022-04" db="EMBL/GenBank/DDBJ databases">
        <title>Roseobacter sp. WL0113 is a bacterium isolated from neritic sediment.</title>
        <authorList>
            <person name="Wang L."/>
            <person name="He W."/>
            <person name="Zhang D.-F."/>
        </authorList>
    </citation>
    <scope>NUCLEOTIDE SEQUENCE [LARGE SCALE GENOMIC DNA]</scope>
    <source>
        <strain evidence="3 4">WL0113</strain>
    </source>
</reference>
<dbReference type="PANTHER" id="PTHR43777:SF1">
    <property type="entry name" value="MOLYBDENUM COFACTOR CYTIDYLYLTRANSFERASE"/>
    <property type="match status" value="1"/>
</dbReference>
<protein>
    <submittedName>
        <fullName evidence="3">Nucleotidyltransferase family protein</fullName>
    </submittedName>
</protein>
<evidence type="ECO:0000256" key="1">
    <source>
        <dbReference type="ARBA" id="ARBA00022842"/>
    </source>
</evidence>
<dbReference type="InterPro" id="IPR025877">
    <property type="entry name" value="MobA-like_NTP_Trfase"/>
</dbReference>
<name>A0ABT3BBR0_9RHOB</name>
<dbReference type="Pfam" id="PF12804">
    <property type="entry name" value="NTP_transf_3"/>
    <property type="match status" value="1"/>
</dbReference>
<feature type="domain" description="MobA-like NTP transferase" evidence="2">
    <location>
        <begin position="12"/>
        <end position="173"/>
    </location>
</feature>
<dbReference type="CDD" id="cd04182">
    <property type="entry name" value="GT_2_like_f"/>
    <property type="match status" value="1"/>
</dbReference>
<dbReference type="Gene3D" id="3.90.550.10">
    <property type="entry name" value="Spore Coat Polysaccharide Biosynthesis Protein SpsA, Chain A"/>
    <property type="match status" value="1"/>
</dbReference>
<sequence length="210" mass="22393">MTSDTVSDLPIILLAAGQSRRMRGADKLLEEVDGLPLLRRQAELASAVTTGPVLVALPPAPHPRYRSLDALAVDRVPVADADEGMNASLRTAFAALPRGAPAAMLLLADLPELTKEDLRVVLQAIDLKPEALIWRGATEDGKPGHPIVFAAPLFEAFASLQGDGGGREVVAKAGSRVALIPLPGQHARRDLDTPEDWAAWRAERAARNSR</sequence>
<evidence type="ECO:0000313" key="3">
    <source>
        <dbReference type="EMBL" id="MCV3271008.1"/>
    </source>
</evidence>
<dbReference type="PANTHER" id="PTHR43777">
    <property type="entry name" value="MOLYBDENUM COFACTOR CYTIDYLYLTRANSFERASE"/>
    <property type="match status" value="1"/>
</dbReference>
<evidence type="ECO:0000313" key="4">
    <source>
        <dbReference type="Proteomes" id="UP001208690"/>
    </source>
</evidence>
<gene>
    <name evidence="3" type="ORF">MUB52_06160</name>
</gene>
<dbReference type="RefSeq" id="WP_263843328.1">
    <property type="nucleotide sequence ID" value="NZ_JALIEB010000003.1"/>
</dbReference>
<proteinExistence type="predicted"/>
<comment type="caution">
    <text evidence="3">The sequence shown here is derived from an EMBL/GenBank/DDBJ whole genome shotgun (WGS) entry which is preliminary data.</text>
</comment>
<keyword evidence="1" id="KW-0460">Magnesium</keyword>